<protein>
    <submittedName>
        <fullName evidence="1">RCG41969</fullName>
    </submittedName>
</protein>
<name>A6JV15_RAT</name>
<reference evidence="1 2" key="1">
    <citation type="submission" date="2005-09" db="EMBL/GenBank/DDBJ databases">
        <authorList>
            <person name="Mural R.J."/>
            <person name="Li P.W."/>
            <person name="Adams M.D."/>
            <person name="Amanatides P.G."/>
            <person name="Baden-Tillson H."/>
            <person name="Barnstead M."/>
            <person name="Chin S.H."/>
            <person name="Dew I."/>
            <person name="Evans C.A."/>
            <person name="Ferriera S."/>
            <person name="Flanigan M."/>
            <person name="Fosler C."/>
            <person name="Glodek A."/>
            <person name="Gu Z."/>
            <person name="Holt R.A."/>
            <person name="Jennings D."/>
            <person name="Kraft C.L."/>
            <person name="Lu F."/>
            <person name="Nguyen T."/>
            <person name="Nusskern D.R."/>
            <person name="Pfannkoch C.M."/>
            <person name="Sitter C."/>
            <person name="Sutton G.G."/>
            <person name="Venter J.C."/>
            <person name="Wang Z."/>
            <person name="Woodage T."/>
            <person name="Zheng X.H."/>
            <person name="Zhong F."/>
        </authorList>
    </citation>
    <scope>NUCLEOTIDE SEQUENCE [LARGE SCALE GENOMIC DNA]</scope>
    <source>
        <strain>BN</strain>
        <strain evidence="2">Sprague-Dawley</strain>
    </source>
</reference>
<accession>A6JV15</accession>
<sequence length="59" mass="6771">MSSTDSKECPPIILSRYGERTKYKHKRLQRLIPTGIYNVDCCAIITSRCIKTQLDNVVL</sequence>
<dbReference type="Proteomes" id="UP000234681">
    <property type="component" value="Chromosome 1"/>
</dbReference>
<gene>
    <name evidence="1" type="ORF">rCG_41969</name>
</gene>
<dbReference type="EMBL" id="CH474002">
    <property type="protein sequence ID" value="EDL87614.1"/>
    <property type="molecule type" value="Genomic_DNA"/>
</dbReference>
<proteinExistence type="predicted"/>
<dbReference type="AlphaFoldDB" id="A6JV15"/>
<evidence type="ECO:0000313" key="2">
    <source>
        <dbReference type="Proteomes" id="UP000234681"/>
    </source>
</evidence>
<organism evidence="1 2">
    <name type="scientific">Rattus norvegicus</name>
    <name type="common">Rat</name>
    <dbReference type="NCBI Taxonomy" id="10116"/>
    <lineage>
        <taxon>Eukaryota</taxon>
        <taxon>Metazoa</taxon>
        <taxon>Chordata</taxon>
        <taxon>Craniata</taxon>
        <taxon>Vertebrata</taxon>
        <taxon>Euteleostomi</taxon>
        <taxon>Mammalia</taxon>
        <taxon>Eutheria</taxon>
        <taxon>Euarchontoglires</taxon>
        <taxon>Glires</taxon>
        <taxon>Rodentia</taxon>
        <taxon>Myomorpha</taxon>
        <taxon>Muroidea</taxon>
        <taxon>Muridae</taxon>
        <taxon>Murinae</taxon>
        <taxon>Rattus</taxon>
    </lineage>
</organism>
<evidence type="ECO:0000313" key="1">
    <source>
        <dbReference type="EMBL" id="EDL87614.1"/>
    </source>
</evidence>